<dbReference type="RefSeq" id="WP_077718776.1">
    <property type="nucleotide sequence ID" value="NZ_CP019699.1"/>
</dbReference>
<dbReference type="Proteomes" id="UP000188603">
    <property type="component" value="Chromosome"/>
</dbReference>
<dbReference type="STRING" id="1471761.B0W44_03400"/>
<keyword evidence="1" id="KW-0472">Membrane</keyword>
<feature type="transmembrane region" description="Helical" evidence="1">
    <location>
        <begin position="20"/>
        <end position="41"/>
    </location>
</feature>
<reference evidence="2 3" key="1">
    <citation type="journal article" date="2015" name="Int. J. Syst. Evol. Microbiol.">
        <title>Novibacillus thermophilus gen. nov., sp. nov., a Gram-staining-negative and moderately thermophilic member of the family Thermoactinomycetaceae.</title>
        <authorList>
            <person name="Yang G."/>
            <person name="Chen J."/>
            <person name="Zhou S."/>
        </authorList>
    </citation>
    <scope>NUCLEOTIDE SEQUENCE [LARGE SCALE GENOMIC DNA]</scope>
    <source>
        <strain evidence="2 3">SG-1</strain>
    </source>
</reference>
<keyword evidence="1" id="KW-0812">Transmembrane</keyword>
<dbReference type="AlphaFoldDB" id="A0A1U9K4I1"/>
<evidence type="ECO:0000313" key="3">
    <source>
        <dbReference type="Proteomes" id="UP000188603"/>
    </source>
</evidence>
<organism evidence="2 3">
    <name type="scientific">Novibacillus thermophilus</name>
    <dbReference type="NCBI Taxonomy" id="1471761"/>
    <lineage>
        <taxon>Bacteria</taxon>
        <taxon>Bacillati</taxon>
        <taxon>Bacillota</taxon>
        <taxon>Bacilli</taxon>
        <taxon>Bacillales</taxon>
        <taxon>Thermoactinomycetaceae</taxon>
        <taxon>Novibacillus</taxon>
    </lineage>
</organism>
<gene>
    <name evidence="2" type="ORF">B0W44_03400</name>
</gene>
<name>A0A1U9K4I1_9BACL</name>
<evidence type="ECO:0000256" key="1">
    <source>
        <dbReference type="SAM" id="Phobius"/>
    </source>
</evidence>
<dbReference type="KEGG" id="ntr:B0W44_03400"/>
<dbReference type="EMBL" id="CP019699">
    <property type="protein sequence ID" value="AQS54957.1"/>
    <property type="molecule type" value="Genomic_DNA"/>
</dbReference>
<keyword evidence="1" id="KW-1133">Transmembrane helix</keyword>
<keyword evidence="3" id="KW-1185">Reference proteome</keyword>
<dbReference type="OrthoDB" id="3686926at2"/>
<accession>A0A1U9K4I1</accession>
<protein>
    <recommendedName>
        <fullName evidence="4">DoxX family protein</fullName>
    </recommendedName>
</protein>
<evidence type="ECO:0000313" key="2">
    <source>
        <dbReference type="EMBL" id="AQS54957.1"/>
    </source>
</evidence>
<proteinExistence type="predicted"/>
<sequence length="152" mass="17037">MDTGRFICVLQHSIPATFRLFLAVNFLIYGAAKLTFGQFGVPTEEIAAMRGEGFTLAWTFFGYSRLYEMFIGLGEVIAAVLIAIPRTATLGAICYFPIAVNIMMVNYAFDIGVQDLSTVLMVMCLILLWLDRKKLLLIFVKSHDVAERVKKL</sequence>
<evidence type="ECO:0008006" key="4">
    <source>
        <dbReference type="Google" id="ProtNLM"/>
    </source>
</evidence>